<dbReference type="GO" id="GO:0005829">
    <property type="term" value="C:cytosol"/>
    <property type="evidence" value="ECO:0007669"/>
    <property type="project" value="TreeGrafter"/>
</dbReference>
<evidence type="ECO:0000256" key="2">
    <source>
        <dbReference type="ARBA" id="ARBA00001947"/>
    </source>
</evidence>
<keyword evidence="6 11" id="KW-0378">Hydrolase</keyword>
<dbReference type="InterPro" id="IPR020084">
    <property type="entry name" value="NUDIX_hydrolase_CS"/>
</dbReference>
<dbReference type="Pfam" id="PF00293">
    <property type="entry name" value="NUDIX"/>
    <property type="match status" value="1"/>
</dbReference>
<dbReference type="GO" id="GO:0035529">
    <property type="term" value="F:NADH pyrophosphatase activity"/>
    <property type="evidence" value="ECO:0007669"/>
    <property type="project" value="TreeGrafter"/>
</dbReference>
<organism evidence="11 12">
    <name type="scientific">Leifsonia tongyongensis</name>
    <dbReference type="NCBI Taxonomy" id="1268043"/>
    <lineage>
        <taxon>Bacteria</taxon>
        <taxon>Bacillati</taxon>
        <taxon>Actinomycetota</taxon>
        <taxon>Actinomycetes</taxon>
        <taxon>Micrococcales</taxon>
        <taxon>Microbacteriaceae</taxon>
        <taxon>Leifsonia</taxon>
    </lineage>
</organism>
<evidence type="ECO:0000313" key="12">
    <source>
        <dbReference type="Proteomes" id="UP000474967"/>
    </source>
</evidence>
<dbReference type="InterPro" id="IPR015376">
    <property type="entry name" value="Znr_NADH_PPase"/>
</dbReference>
<sequence>MSRSALRDLPLSRSAVDRDHEARSRPALFDELWAEPTTRILPLWRGRALVTAESVAAATPGSDGWGTARDGERATLELLPVERVTSALVRVYLGRTLVEAPGEPAGSAIVLSVLTDAAATELEPDETRWANLRTVGTVMSDRDAGLFTEALGIANWHASHTHCPRCGTPTVVERGGWVRRCFEDETEIFPRTDPAVIVSVLDQDDRLLLGSNAMWENTRFSLLAGFVEPGESFEAAVEREIFEEAGVRVVDPEYLGSQPWPFPASVMVGFTARLAQDQDPDALMPDGDEILDLRWFTRDEVWSNREFVILPGRTSIARAIIEDWYGGPLDEPPAPASAGER</sequence>
<dbReference type="Gene3D" id="3.90.79.10">
    <property type="entry name" value="Nucleoside Triphosphate Pyrophosphohydrolase"/>
    <property type="match status" value="1"/>
</dbReference>
<dbReference type="Pfam" id="PF09297">
    <property type="entry name" value="Zn_ribbon_NUD"/>
    <property type="match status" value="1"/>
</dbReference>
<protein>
    <recommendedName>
        <fullName evidence="4">NAD(+) diphosphatase</fullName>
        <ecNumber evidence="4">3.6.1.22</ecNumber>
    </recommendedName>
</protein>
<evidence type="ECO:0000256" key="7">
    <source>
        <dbReference type="ARBA" id="ARBA00022842"/>
    </source>
</evidence>
<dbReference type="NCBIfam" id="NF001299">
    <property type="entry name" value="PRK00241.1"/>
    <property type="match status" value="1"/>
</dbReference>
<evidence type="ECO:0000256" key="1">
    <source>
        <dbReference type="ARBA" id="ARBA00001946"/>
    </source>
</evidence>
<dbReference type="PROSITE" id="PS51462">
    <property type="entry name" value="NUDIX"/>
    <property type="match status" value="1"/>
</dbReference>
<keyword evidence="12" id="KW-1185">Reference proteome</keyword>
<comment type="cofactor">
    <cofactor evidence="2">
        <name>Zn(2+)</name>
        <dbReference type="ChEBI" id="CHEBI:29105"/>
    </cofactor>
</comment>
<name>A0A6L9Y065_9MICO</name>
<dbReference type="Pfam" id="PF09296">
    <property type="entry name" value="NUDIX-like"/>
    <property type="match status" value="1"/>
</dbReference>
<comment type="caution">
    <text evidence="11">The sequence shown here is derived from an EMBL/GenBank/DDBJ whole genome shotgun (WGS) entry which is preliminary data.</text>
</comment>
<evidence type="ECO:0000256" key="8">
    <source>
        <dbReference type="ARBA" id="ARBA00023027"/>
    </source>
</evidence>
<dbReference type="InterPro" id="IPR050241">
    <property type="entry name" value="NAD-cap_RNA_hydrolase_NudC"/>
</dbReference>
<proteinExistence type="inferred from homology"/>
<dbReference type="InterPro" id="IPR000086">
    <property type="entry name" value="NUDIX_hydrolase_dom"/>
</dbReference>
<reference evidence="11 12" key="1">
    <citation type="journal article" date="2014" name="J. Microbiol.">
        <title>Diaminobutyricibacter tongyongensis gen. nov., sp. nov. and Homoserinibacter gongjuensis gen. nov., sp. nov. belong to the family Microbacteriaceae.</title>
        <authorList>
            <person name="Kim S.J."/>
            <person name="Ahn J.H."/>
            <person name="Weon H.Y."/>
            <person name="Hamada M."/>
            <person name="Suzuki K."/>
            <person name="Kwon S.W."/>
        </authorList>
    </citation>
    <scope>NUCLEOTIDE SEQUENCE [LARGE SCALE GENOMIC DNA]</scope>
    <source>
        <strain evidence="11 12">NBRC 108724</strain>
    </source>
</reference>
<dbReference type="GO" id="GO:0046872">
    <property type="term" value="F:metal ion binding"/>
    <property type="evidence" value="ECO:0007669"/>
    <property type="project" value="UniProtKB-KW"/>
</dbReference>
<evidence type="ECO:0000313" key="11">
    <source>
        <dbReference type="EMBL" id="NEN06837.1"/>
    </source>
</evidence>
<dbReference type="Proteomes" id="UP000474967">
    <property type="component" value="Unassembled WGS sequence"/>
</dbReference>
<evidence type="ECO:0000256" key="4">
    <source>
        <dbReference type="ARBA" id="ARBA00012381"/>
    </source>
</evidence>
<dbReference type="InterPro" id="IPR049734">
    <property type="entry name" value="NudC-like_C"/>
</dbReference>
<dbReference type="CDD" id="cd03429">
    <property type="entry name" value="NUDIX_NADH_pyrophosphatase_Nudt13"/>
    <property type="match status" value="1"/>
</dbReference>
<dbReference type="PANTHER" id="PTHR42904:SF6">
    <property type="entry name" value="NAD-CAPPED RNA HYDROLASE NUDT12"/>
    <property type="match status" value="1"/>
</dbReference>
<gene>
    <name evidence="11" type="primary">nudC</name>
    <name evidence="11" type="ORF">G3T36_13290</name>
</gene>
<dbReference type="InterPro" id="IPR015797">
    <property type="entry name" value="NUDIX_hydrolase-like_dom_sf"/>
</dbReference>
<accession>A0A6L9Y065</accession>
<dbReference type="InterPro" id="IPR015375">
    <property type="entry name" value="NADH_PPase-like_N"/>
</dbReference>
<dbReference type="EC" id="3.6.1.22" evidence="4"/>
<dbReference type="PROSITE" id="PS00893">
    <property type="entry name" value="NUDIX_BOX"/>
    <property type="match status" value="1"/>
</dbReference>
<dbReference type="EMBL" id="JAAGWY010000002">
    <property type="protein sequence ID" value="NEN06837.1"/>
    <property type="molecule type" value="Genomic_DNA"/>
</dbReference>
<dbReference type="PANTHER" id="PTHR42904">
    <property type="entry name" value="NUDIX HYDROLASE, NUDC SUBFAMILY"/>
    <property type="match status" value="1"/>
</dbReference>
<keyword evidence="5" id="KW-0479">Metal-binding</keyword>
<keyword evidence="7" id="KW-0460">Magnesium</keyword>
<dbReference type="AlphaFoldDB" id="A0A6L9Y065"/>
<evidence type="ECO:0000256" key="5">
    <source>
        <dbReference type="ARBA" id="ARBA00022723"/>
    </source>
</evidence>
<feature type="domain" description="Nudix hydrolase" evidence="10">
    <location>
        <begin position="190"/>
        <end position="322"/>
    </location>
</feature>
<comment type="cofactor">
    <cofactor evidence="1">
        <name>Mg(2+)</name>
        <dbReference type="ChEBI" id="CHEBI:18420"/>
    </cofactor>
</comment>
<evidence type="ECO:0000256" key="9">
    <source>
        <dbReference type="ARBA" id="ARBA00023679"/>
    </source>
</evidence>
<evidence type="ECO:0000256" key="3">
    <source>
        <dbReference type="ARBA" id="ARBA00009595"/>
    </source>
</evidence>
<evidence type="ECO:0000256" key="6">
    <source>
        <dbReference type="ARBA" id="ARBA00022801"/>
    </source>
</evidence>
<dbReference type="RefSeq" id="WP_163290206.1">
    <property type="nucleotide sequence ID" value="NZ_JAAGWY010000002.1"/>
</dbReference>
<dbReference type="GO" id="GO:0019677">
    <property type="term" value="P:NAD+ catabolic process"/>
    <property type="evidence" value="ECO:0007669"/>
    <property type="project" value="TreeGrafter"/>
</dbReference>
<comment type="catalytic activity">
    <reaction evidence="9">
        <text>a 5'-end NAD(+)-phospho-ribonucleoside in mRNA + H2O = a 5'-end phospho-adenosine-phospho-ribonucleoside in mRNA + beta-nicotinamide D-ribonucleotide + 2 H(+)</text>
        <dbReference type="Rhea" id="RHEA:60876"/>
        <dbReference type="Rhea" id="RHEA-COMP:15698"/>
        <dbReference type="Rhea" id="RHEA-COMP:15719"/>
        <dbReference type="ChEBI" id="CHEBI:14649"/>
        <dbReference type="ChEBI" id="CHEBI:15377"/>
        <dbReference type="ChEBI" id="CHEBI:15378"/>
        <dbReference type="ChEBI" id="CHEBI:144029"/>
        <dbReference type="ChEBI" id="CHEBI:144051"/>
    </reaction>
    <physiologicalReaction direction="left-to-right" evidence="9">
        <dbReference type="Rhea" id="RHEA:60877"/>
    </physiologicalReaction>
</comment>
<dbReference type="SUPFAM" id="SSF55811">
    <property type="entry name" value="Nudix"/>
    <property type="match status" value="1"/>
</dbReference>
<keyword evidence="8" id="KW-0520">NAD</keyword>
<dbReference type="Gene3D" id="3.90.79.20">
    <property type="match status" value="1"/>
</dbReference>
<comment type="similarity">
    <text evidence="3">Belongs to the Nudix hydrolase family. NudC subfamily.</text>
</comment>
<dbReference type="GO" id="GO:0006742">
    <property type="term" value="P:NADP+ catabolic process"/>
    <property type="evidence" value="ECO:0007669"/>
    <property type="project" value="TreeGrafter"/>
</dbReference>
<evidence type="ECO:0000259" key="10">
    <source>
        <dbReference type="PROSITE" id="PS51462"/>
    </source>
</evidence>